<feature type="binding site" evidence="1">
    <location>
        <position position="169"/>
    </location>
    <ligand>
        <name>Mn(2+)</name>
        <dbReference type="ChEBI" id="CHEBI:29035"/>
        <label>2</label>
    </ligand>
</feature>
<proteinExistence type="predicted"/>
<dbReference type="Pfam" id="PF01546">
    <property type="entry name" value="Peptidase_M20"/>
    <property type="match status" value="1"/>
</dbReference>
<sequence length="412" mass="43139">MSDETTRVLAGLDEARRRELAGLYRDLHSHPELSFAEHHTAAEVARRSRAYGYEMTEGVGRTGVVAVLRGGAGPTVLLRADFDALPVEERTGLPYASTSGGVMHACGHDMHTTCLLGAMRLLAEGREHWSGTVLAVFQPAEETGRGAREMVDDGLFTRFGKPDVVLGQHVIRMPAGTVGCHPGTAYAATDVLRVRMFGGDGTGTGPGPADATATRLEAALTREMSDAGTVRITAGDRPPAVDGSAQDNGVPVAAELKVSLRTCSAPMRQRALDALERAVREEATASGAVRDPEIDRLGTFPSLVNDMDAVDRTMTAIGAVIGADKVVDPGLLPGGEDIGVFGTAADVPVCFWQFGGTDPDTYAKAEAAGTTREIPTNHSPFFAPVIEPTLTTGISAMVAAALAWLGPGGGRR</sequence>
<dbReference type="AlphaFoldDB" id="A0A7W7L8J1"/>
<dbReference type="Gene3D" id="3.40.630.10">
    <property type="entry name" value="Zn peptidases"/>
    <property type="match status" value="2"/>
</dbReference>
<keyword evidence="1" id="KW-0479">Metal-binding</keyword>
<comment type="cofactor">
    <cofactor evidence="1">
        <name>Mn(2+)</name>
        <dbReference type="ChEBI" id="CHEBI:29035"/>
    </cofactor>
    <text evidence="1">The Mn(2+) ion enhances activity.</text>
</comment>
<reference evidence="2 3" key="1">
    <citation type="submission" date="2020-08" db="EMBL/GenBank/DDBJ databases">
        <title>Genomic Encyclopedia of Type Strains, Phase III (KMG-III): the genomes of soil and plant-associated and newly described type strains.</title>
        <authorList>
            <person name="Whitman W."/>
        </authorList>
    </citation>
    <scope>NUCLEOTIDE SEQUENCE [LARGE SCALE GENOMIC DNA]</scope>
    <source>
        <strain evidence="2 3">CECT 3265</strain>
    </source>
</reference>
<dbReference type="EC" id="3.5.1.32" evidence="2"/>
<evidence type="ECO:0000256" key="1">
    <source>
        <dbReference type="PIRSR" id="PIRSR005962-1"/>
    </source>
</evidence>
<dbReference type="PIRSF" id="PIRSF005962">
    <property type="entry name" value="Pept_M20D_amidohydro"/>
    <property type="match status" value="1"/>
</dbReference>
<dbReference type="NCBIfam" id="TIGR01891">
    <property type="entry name" value="amidohydrolases"/>
    <property type="match status" value="1"/>
</dbReference>
<dbReference type="Proteomes" id="UP000556436">
    <property type="component" value="Unassembled WGS sequence"/>
</dbReference>
<evidence type="ECO:0000313" key="2">
    <source>
        <dbReference type="EMBL" id="MBB4885367.1"/>
    </source>
</evidence>
<feature type="binding site" evidence="1">
    <location>
        <position position="106"/>
    </location>
    <ligand>
        <name>Mn(2+)</name>
        <dbReference type="ChEBI" id="CHEBI:29035"/>
        <label>2</label>
    </ligand>
</feature>
<protein>
    <submittedName>
        <fullName evidence="2">Hippurate hydrolase</fullName>
        <ecNumber evidence="2">3.5.1.32</ecNumber>
    </submittedName>
</protein>
<comment type="caution">
    <text evidence="2">The sequence shown here is derived from an EMBL/GenBank/DDBJ whole genome shotgun (WGS) entry which is preliminary data.</text>
</comment>
<organism evidence="2 3">
    <name type="scientific">Streptomyces netropsis</name>
    <name type="common">Streptoverticillium netropsis</name>
    <dbReference type="NCBI Taxonomy" id="55404"/>
    <lineage>
        <taxon>Bacteria</taxon>
        <taxon>Bacillati</taxon>
        <taxon>Actinomycetota</taxon>
        <taxon>Actinomycetes</taxon>
        <taxon>Kitasatosporales</taxon>
        <taxon>Streptomycetaceae</taxon>
        <taxon>Streptomyces</taxon>
    </lineage>
</organism>
<feature type="binding site" evidence="1">
    <location>
        <position position="142"/>
    </location>
    <ligand>
        <name>Mn(2+)</name>
        <dbReference type="ChEBI" id="CHEBI:29035"/>
        <label>2</label>
    </ligand>
</feature>
<dbReference type="InterPro" id="IPR017439">
    <property type="entry name" value="Amidohydrolase"/>
</dbReference>
<accession>A0A7W7L8J1</accession>
<dbReference type="InterPro" id="IPR002933">
    <property type="entry name" value="Peptidase_M20"/>
</dbReference>
<keyword evidence="3" id="KW-1185">Reference proteome</keyword>
<dbReference type="GO" id="GO:0046872">
    <property type="term" value="F:metal ion binding"/>
    <property type="evidence" value="ECO:0007669"/>
    <property type="project" value="UniProtKB-KW"/>
</dbReference>
<dbReference type="SUPFAM" id="SSF53187">
    <property type="entry name" value="Zn-dependent exopeptidases"/>
    <property type="match status" value="1"/>
</dbReference>
<dbReference type="PANTHER" id="PTHR11014:SF63">
    <property type="entry name" value="METALLOPEPTIDASE, PUTATIVE (AFU_ORTHOLOGUE AFUA_6G09600)-RELATED"/>
    <property type="match status" value="1"/>
</dbReference>
<dbReference type="PANTHER" id="PTHR11014">
    <property type="entry name" value="PEPTIDASE M20 FAMILY MEMBER"/>
    <property type="match status" value="1"/>
</dbReference>
<gene>
    <name evidence="2" type="ORF">FHS38_001395</name>
</gene>
<dbReference type="RefSeq" id="WP_184731814.1">
    <property type="nucleotide sequence ID" value="NZ_BMRW01000011.1"/>
</dbReference>
<dbReference type="GO" id="GO:0047980">
    <property type="term" value="F:hippurate hydrolase activity"/>
    <property type="evidence" value="ECO:0007669"/>
    <property type="project" value="UniProtKB-EC"/>
</dbReference>
<feature type="binding site" evidence="1">
    <location>
        <position position="108"/>
    </location>
    <ligand>
        <name>Mn(2+)</name>
        <dbReference type="ChEBI" id="CHEBI:29035"/>
        <label>2</label>
    </ligand>
</feature>
<name>A0A7W7L8J1_STRNE</name>
<evidence type="ECO:0000313" key="3">
    <source>
        <dbReference type="Proteomes" id="UP000556436"/>
    </source>
</evidence>
<keyword evidence="2" id="KW-0378">Hydrolase</keyword>
<feature type="binding site" evidence="1">
    <location>
        <position position="378"/>
    </location>
    <ligand>
        <name>Mn(2+)</name>
        <dbReference type="ChEBI" id="CHEBI:29035"/>
        <label>2</label>
    </ligand>
</feature>
<keyword evidence="1" id="KW-0464">Manganese</keyword>
<dbReference type="EMBL" id="JACHJG010000002">
    <property type="protein sequence ID" value="MBB4885367.1"/>
    <property type="molecule type" value="Genomic_DNA"/>
</dbReference>